<organism evidence="2 3">
    <name type="scientific">Xanthobacter tagetidis</name>
    <dbReference type="NCBI Taxonomy" id="60216"/>
    <lineage>
        <taxon>Bacteria</taxon>
        <taxon>Pseudomonadati</taxon>
        <taxon>Pseudomonadota</taxon>
        <taxon>Alphaproteobacteria</taxon>
        <taxon>Hyphomicrobiales</taxon>
        <taxon>Xanthobacteraceae</taxon>
        <taxon>Xanthobacter</taxon>
    </lineage>
</organism>
<evidence type="ECO:0000313" key="3">
    <source>
        <dbReference type="Proteomes" id="UP000269692"/>
    </source>
</evidence>
<name>A0A3L7AC84_9HYPH</name>
<dbReference type="EMBL" id="RCTF01000010">
    <property type="protein sequence ID" value="RLP77605.1"/>
    <property type="molecule type" value="Genomic_DNA"/>
</dbReference>
<dbReference type="Proteomes" id="UP000269692">
    <property type="component" value="Unassembled WGS sequence"/>
</dbReference>
<evidence type="ECO:0000313" key="2">
    <source>
        <dbReference type="EMBL" id="RLP77605.1"/>
    </source>
</evidence>
<comment type="caution">
    <text evidence="2">The sequence shown here is derived from an EMBL/GenBank/DDBJ whole genome shotgun (WGS) entry which is preliminary data.</text>
</comment>
<protein>
    <recommendedName>
        <fullName evidence="1">HTH luxR-type domain-containing protein</fullName>
    </recommendedName>
</protein>
<dbReference type="GO" id="GO:0006355">
    <property type="term" value="P:regulation of DNA-templated transcription"/>
    <property type="evidence" value="ECO:0007669"/>
    <property type="project" value="InterPro"/>
</dbReference>
<dbReference type="Gene3D" id="1.10.10.10">
    <property type="entry name" value="Winged helix-like DNA-binding domain superfamily/Winged helix DNA-binding domain"/>
    <property type="match status" value="1"/>
</dbReference>
<feature type="domain" description="HTH luxR-type" evidence="1">
    <location>
        <begin position="320"/>
        <end position="377"/>
    </location>
</feature>
<dbReference type="GO" id="GO:0003677">
    <property type="term" value="F:DNA binding"/>
    <property type="evidence" value="ECO:0007669"/>
    <property type="project" value="InterPro"/>
</dbReference>
<dbReference type="InterPro" id="IPR000792">
    <property type="entry name" value="Tscrpt_reg_LuxR_C"/>
</dbReference>
<dbReference type="RefSeq" id="WP_121623784.1">
    <property type="nucleotide sequence ID" value="NZ_JACIIW010000001.1"/>
</dbReference>
<dbReference type="AlphaFoldDB" id="A0A3L7AC84"/>
<dbReference type="SMART" id="SM00421">
    <property type="entry name" value="HTH_LUXR"/>
    <property type="match status" value="1"/>
</dbReference>
<sequence length="381" mass="40392">MLSRDEHDRIVRSLYAAAAGDADWRDVLALVADRLGHGAGVLATRGSGGLKAVAHGRDDQFADGYYASETFRADPRSAIHMAVKPGAVYHDTDLYDVEAMLRDVRVRNSIEMIGVAHQMGLVIRLTHGEVGWFTLLSTEAEGTPDDEAVQAFRRLAPHIEQACALAGIIERGATCQAMLMDAMAARADGMILLDAAGQPAFVNDGAQAILAADDGLAWRSGSFRTARAAETRRLLGAIRTALACGAQAGARGVRAVDVGTAMPGGQMAITRPSGRRSYVVRILPAPRVERFLSRFGFACILHIHDLGAERVPDHGLLVAAFGLTGREADLAVALVRFSGLPAAAVAADMAHNTARNHLQAIFRKCGVATQAEAVALFGRLG</sequence>
<dbReference type="InterPro" id="IPR036388">
    <property type="entry name" value="WH-like_DNA-bd_sf"/>
</dbReference>
<dbReference type="SUPFAM" id="SSF46894">
    <property type="entry name" value="C-terminal effector domain of the bipartite response regulators"/>
    <property type="match status" value="1"/>
</dbReference>
<keyword evidence="3" id="KW-1185">Reference proteome</keyword>
<reference evidence="2 3" key="1">
    <citation type="submission" date="2018-10" db="EMBL/GenBank/DDBJ databases">
        <title>Xanthobacter tagetidis genome sequencing and assembly.</title>
        <authorList>
            <person name="Maclea K.S."/>
            <person name="Goen A.E."/>
            <person name="Fatima S.A."/>
        </authorList>
    </citation>
    <scope>NUCLEOTIDE SEQUENCE [LARGE SCALE GENOMIC DNA]</scope>
    <source>
        <strain evidence="2 3">ATCC 700314</strain>
    </source>
</reference>
<evidence type="ECO:0000259" key="1">
    <source>
        <dbReference type="SMART" id="SM00421"/>
    </source>
</evidence>
<accession>A0A3L7AC84</accession>
<proteinExistence type="predicted"/>
<dbReference type="OrthoDB" id="7917312at2"/>
<dbReference type="InterPro" id="IPR016032">
    <property type="entry name" value="Sig_transdc_resp-reg_C-effctor"/>
</dbReference>
<gene>
    <name evidence="2" type="ORF">D9R14_13100</name>
</gene>